<dbReference type="InterPro" id="IPR016292">
    <property type="entry name" value="Epoxide_hydrolase"/>
</dbReference>
<dbReference type="PANTHER" id="PTHR21661">
    <property type="entry name" value="EPOXIDE HYDROLASE 1-RELATED"/>
    <property type="match status" value="1"/>
</dbReference>
<dbReference type="Gene3D" id="3.40.50.1820">
    <property type="entry name" value="alpha/beta hydrolase"/>
    <property type="match status" value="2"/>
</dbReference>
<feature type="active site" description="Proton acceptor" evidence="4">
    <location>
        <position position="304"/>
    </location>
</feature>
<dbReference type="InterPro" id="IPR029058">
    <property type="entry name" value="AB_hydrolase_fold"/>
</dbReference>
<feature type="domain" description="Epoxide hydrolase N-terminal" evidence="5">
    <location>
        <begin position="5"/>
        <end position="110"/>
    </location>
</feature>
<dbReference type="OrthoDB" id="7130006at2759"/>
<evidence type="ECO:0000259" key="5">
    <source>
        <dbReference type="Pfam" id="PF06441"/>
    </source>
</evidence>
<evidence type="ECO:0000313" key="7">
    <source>
        <dbReference type="Proteomes" id="UP000242877"/>
    </source>
</evidence>
<evidence type="ECO:0000313" key="6">
    <source>
        <dbReference type="EMBL" id="KZZ89328.1"/>
    </source>
</evidence>
<comment type="caution">
    <text evidence="6">The sequence shown here is derived from an EMBL/GenBank/DDBJ whole genome shotgun (WGS) entry which is preliminary data.</text>
</comment>
<dbReference type="GO" id="GO:0097176">
    <property type="term" value="P:epoxide metabolic process"/>
    <property type="evidence" value="ECO:0007669"/>
    <property type="project" value="TreeGrafter"/>
</dbReference>
<dbReference type="AlphaFoldDB" id="A0A167WVF0"/>
<dbReference type="EMBL" id="AZGZ01000021">
    <property type="protein sequence ID" value="KZZ89328.1"/>
    <property type="molecule type" value="Genomic_DNA"/>
</dbReference>
<name>A0A167WVF0_9EURO</name>
<reference evidence="6 7" key="1">
    <citation type="journal article" date="2016" name="Genome Biol. Evol.">
        <title>Divergent and convergent evolution of fungal pathogenicity.</title>
        <authorList>
            <person name="Shang Y."/>
            <person name="Xiao G."/>
            <person name="Zheng P."/>
            <person name="Cen K."/>
            <person name="Zhan S."/>
            <person name="Wang C."/>
        </authorList>
    </citation>
    <scope>NUCLEOTIDE SEQUENCE [LARGE SCALE GENOMIC DNA]</scope>
    <source>
        <strain evidence="6 7">ARSEF 7405</strain>
    </source>
</reference>
<gene>
    <name evidence="6" type="ORF">AAP_04475</name>
</gene>
<feature type="active site" description="Proton donor" evidence="4">
    <location>
        <position position="249"/>
    </location>
</feature>
<keyword evidence="3 6" id="KW-0378">Hydrolase</keyword>
<keyword evidence="7" id="KW-1185">Reference proteome</keyword>
<dbReference type="VEuPathDB" id="FungiDB:AAP_04475"/>
<proteinExistence type="inferred from homology"/>
<dbReference type="InterPro" id="IPR010497">
    <property type="entry name" value="Epoxide_hydro_N"/>
</dbReference>
<dbReference type="Proteomes" id="UP000242877">
    <property type="component" value="Unassembled WGS sequence"/>
</dbReference>
<dbReference type="PANTHER" id="PTHR21661:SF35">
    <property type="entry name" value="EPOXIDE HYDROLASE"/>
    <property type="match status" value="1"/>
</dbReference>
<organism evidence="6 7">
    <name type="scientific">Ascosphaera apis ARSEF 7405</name>
    <dbReference type="NCBI Taxonomy" id="392613"/>
    <lineage>
        <taxon>Eukaryota</taxon>
        <taxon>Fungi</taxon>
        <taxon>Dikarya</taxon>
        <taxon>Ascomycota</taxon>
        <taxon>Pezizomycotina</taxon>
        <taxon>Eurotiomycetes</taxon>
        <taxon>Eurotiomycetidae</taxon>
        <taxon>Onygenales</taxon>
        <taxon>Ascosphaeraceae</taxon>
        <taxon>Ascosphaera</taxon>
    </lineage>
</organism>
<dbReference type="Pfam" id="PF06441">
    <property type="entry name" value="EHN"/>
    <property type="match status" value="1"/>
</dbReference>
<evidence type="ECO:0000256" key="4">
    <source>
        <dbReference type="PIRSR" id="PIRSR001112-1"/>
    </source>
</evidence>
<accession>A0A167WVF0</accession>
<dbReference type="PIRSF" id="PIRSF001112">
    <property type="entry name" value="Epoxide_hydrolase"/>
    <property type="match status" value="1"/>
</dbReference>
<sequence>MSTDVKPFQISIPQDAIIDLKQRLSFCRFPDELDSAAWDYGAPLEDVRRLARYWETEFNWRKIESRLNDDLPQFITKIKSKDSFGEINVHFVHQRSDVENAIPLLFIHGFAQGGDWGAMICRMLAKYHPICCKAIHINMDMSTEPPRWTRNPILALQHMITPYTEREKRGKVSSQRFSVEGSGYMAQQMTSPQTLGYSLADSPVGLLAWIYEKLHVWTDAYPWTDEEICTWISIYWFLTAGPAASLRIYREFFKSDRSEVMGSYIPTVKTGISYFPEEISSHPKTWMKACAPVVFQSEHDTGGHFAAYEQPDLLAEDLRRMFGKGGGAYGVVSEKDGYL</sequence>
<feature type="active site" description="Nucleophile" evidence="4">
    <location>
        <position position="115"/>
    </location>
</feature>
<comment type="similarity">
    <text evidence="1">Belongs to the peptidase S33 family.</text>
</comment>
<evidence type="ECO:0000256" key="2">
    <source>
        <dbReference type="ARBA" id="ARBA00022797"/>
    </source>
</evidence>
<dbReference type="SUPFAM" id="SSF53474">
    <property type="entry name" value="alpha/beta-Hydrolases"/>
    <property type="match status" value="2"/>
</dbReference>
<dbReference type="GO" id="GO:0004301">
    <property type="term" value="F:epoxide hydrolase activity"/>
    <property type="evidence" value="ECO:0007669"/>
    <property type="project" value="TreeGrafter"/>
</dbReference>
<evidence type="ECO:0000256" key="1">
    <source>
        <dbReference type="ARBA" id="ARBA00010088"/>
    </source>
</evidence>
<evidence type="ECO:0000256" key="3">
    <source>
        <dbReference type="ARBA" id="ARBA00022801"/>
    </source>
</evidence>
<protein>
    <submittedName>
        <fullName evidence="6">Epoxide hydrolase</fullName>
    </submittedName>
</protein>
<keyword evidence="2" id="KW-0058">Aromatic hydrocarbons catabolism</keyword>